<evidence type="ECO:0000313" key="2">
    <source>
        <dbReference type="EMBL" id="EEO40940.1"/>
    </source>
</evidence>
<keyword evidence="1" id="KW-0812">Transmembrane</keyword>
<feature type="transmembrane region" description="Helical" evidence="1">
    <location>
        <begin position="117"/>
        <end position="137"/>
    </location>
</feature>
<reference evidence="2 3" key="1">
    <citation type="submission" date="2011-10" db="EMBL/GenBank/DDBJ databases">
        <title>The Genome Sequence of Fusobacterium sp. 4_1_13.</title>
        <authorList>
            <consortium name="The Broad Institute Genome Sequencing Platform"/>
            <person name="Earl A."/>
            <person name="Ward D."/>
            <person name="Feldgarden M."/>
            <person name="Gevers D."/>
            <person name="Strauss J."/>
            <person name="Ambrose C."/>
            <person name="Allen-Vercoe E."/>
            <person name="Young S.K."/>
            <person name="Zeng Q."/>
            <person name="Gargeya S."/>
            <person name="Fitzgerald M."/>
            <person name="Haas B."/>
            <person name="Abouelleil A."/>
            <person name="Alvarado L."/>
            <person name="Arachchi H.M."/>
            <person name="Berlin A."/>
            <person name="Brown A."/>
            <person name="Chapman S.B."/>
            <person name="Chen Z."/>
            <person name="Dunbar C."/>
            <person name="Freedman E."/>
            <person name="Gearin G."/>
            <person name="Goldberg J."/>
            <person name="Griggs A."/>
            <person name="Gujja S."/>
            <person name="Heiman D."/>
            <person name="Howarth C."/>
            <person name="Larson L."/>
            <person name="Lui A."/>
            <person name="MacDonald P.J."/>
            <person name="Montmayeur A."/>
            <person name="Murphy C."/>
            <person name="Neiman D."/>
            <person name="Pearson M."/>
            <person name="Priest M."/>
            <person name="Roberts A."/>
            <person name="Saif S."/>
            <person name="Shea T."/>
            <person name="Shenoy N."/>
            <person name="Sisk P."/>
            <person name="Stolte C."/>
            <person name="Sykes S."/>
            <person name="Wortman J."/>
            <person name="Nusbaum C."/>
            <person name="Birren B."/>
        </authorList>
    </citation>
    <scope>NUCLEOTIDE SEQUENCE [LARGE SCALE GENOMIC DNA]</scope>
    <source>
        <strain evidence="2 3">4_1_13</strain>
    </source>
</reference>
<evidence type="ECO:0000313" key="3">
    <source>
        <dbReference type="Proteomes" id="UP000004925"/>
    </source>
</evidence>
<dbReference type="Proteomes" id="UP000004925">
    <property type="component" value="Unassembled WGS sequence"/>
</dbReference>
<keyword evidence="1" id="KW-0472">Membrane</keyword>
<accession>A0A0M1VWD4</accession>
<proteinExistence type="predicted"/>
<sequence length="196" mass="23506">MEFLRPKIIVKKDEEGNYILKKKANISLILSLLILFFLIFKGLKRMEKMEYLFNIEYIGTNIVAFFIFFLYFYVICIFFSKEIFEFKNKKIKIKKYFLFFCYSKKTIKIKEIVKIKYISTGGIFSVILSILLAEIFFKNNIQIQANTGLDEDEAFYFGAIIGFEGYRKFCEIFRKVTNRDRANIYFLKEENESYNI</sequence>
<organism evidence="2 3">
    <name type="scientific">Fusobacterium vincentii 4_1_13</name>
    <dbReference type="NCBI Taxonomy" id="469606"/>
    <lineage>
        <taxon>Bacteria</taxon>
        <taxon>Fusobacteriati</taxon>
        <taxon>Fusobacteriota</taxon>
        <taxon>Fusobacteriia</taxon>
        <taxon>Fusobacteriales</taxon>
        <taxon>Fusobacteriaceae</taxon>
        <taxon>Fusobacterium</taxon>
    </lineage>
</organism>
<feature type="transmembrane region" description="Helical" evidence="1">
    <location>
        <begin position="24"/>
        <end position="43"/>
    </location>
</feature>
<dbReference type="HOGENOM" id="CLU_1452474_0_0_0"/>
<dbReference type="AlphaFoldDB" id="A0A0M1VWD4"/>
<feature type="transmembrane region" description="Helical" evidence="1">
    <location>
        <begin position="63"/>
        <end position="84"/>
    </location>
</feature>
<protein>
    <submittedName>
        <fullName evidence="2">Uncharacterized protein</fullName>
    </submittedName>
</protein>
<comment type="caution">
    <text evidence="2">The sequence shown here is derived from an EMBL/GenBank/DDBJ whole genome shotgun (WGS) entry which is preliminary data.</text>
</comment>
<evidence type="ECO:0000256" key="1">
    <source>
        <dbReference type="SAM" id="Phobius"/>
    </source>
</evidence>
<dbReference type="RefSeq" id="WP_008803432.1">
    <property type="nucleotide sequence ID" value="NZ_KQ235738.1"/>
</dbReference>
<gene>
    <name evidence="2" type="ORF">FSCG_01653</name>
</gene>
<keyword evidence="1" id="KW-1133">Transmembrane helix</keyword>
<name>A0A0M1VWD4_FUSVC</name>
<dbReference type="EMBL" id="ACDE02000023">
    <property type="protein sequence ID" value="EEO40940.1"/>
    <property type="molecule type" value="Genomic_DNA"/>
</dbReference>